<dbReference type="Gene3D" id="1.10.1670.40">
    <property type="match status" value="1"/>
</dbReference>
<dbReference type="Proteomes" id="UP000766336">
    <property type="component" value="Unassembled WGS sequence"/>
</dbReference>
<feature type="domain" description="HhH-GPD" evidence="6">
    <location>
        <begin position="45"/>
        <end position="201"/>
    </location>
</feature>
<keyword evidence="3" id="KW-0227">DNA damage</keyword>
<dbReference type="InterPro" id="IPR003265">
    <property type="entry name" value="HhH-GPD_domain"/>
</dbReference>
<dbReference type="SUPFAM" id="SSF48150">
    <property type="entry name" value="DNA-glycosylase"/>
    <property type="match status" value="1"/>
</dbReference>
<evidence type="ECO:0000256" key="1">
    <source>
        <dbReference type="ARBA" id="ARBA00000086"/>
    </source>
</evidence>
<dbReference type="Pfam" id="PF00730">
    <property type="entry name" value="HhH-GPD"/>
    <property type="match status" value="1"/>
</dbReference>
<keyword evidence="4" id="KW-0234">DNA repair</keyword>
<dbReference type="InterPro" id="IPR051912">
    <property type="entry name" value="Alkylbase_DNA_Glycosylase/TA"/>
</dbReference>
<keyword evidence="8" id="KW-1185">Reference proteome</keyword>
<feature type="compositionally biased region" description="Basic residues" evidence="5">
    <location>
        <begin position="218"/>
        <end position="227"/>
    </location>
</feature>
<name>A0ABS5QAE3_9PROT</name>
<evidence type="ECO:0000256" key="4">
    <source>
        <dbReference type="ARBA" id="ARBA00023204"/>
    </source>
</evidence>
<evidence type="ECO:0000256" key="5">
    <source>
        <dbReference type="SAM" id="MobiDB-lite"/>
    </source>
</evidence>
<dbReference type="InterPro" id="IPR011257">
    <property type="entry name" value="DNA_glycosylase"/>
</dbReference>
<dbReference type="CDD" id="cd00056">
    <property type="entry name" value="ENDO3c"/>
    <property type="match status" value="1"/>
</dbReference>
<dbReference type="PANTHER" id="PTHR43003:SF5">
    <property type="entry name" value="DNA-3-METHYLADENINE GLYCOSYLASE"/>
    <property type="match status" value="1"/>
</dbReference>
<proteinExistence type="predicted"/>
<dbReference type="PANTHER" id="PTHR43003">
    <property type="entry name" value="DNA-3-METHYLADENINE GLYCOSYLASE"/>
    <property type="match status" value="1"/>
</dbReference>
<comment type="caution">
    <text evidence="7">The sequence shown here is derived from an EMBL/GenBank/DDBJ whole genome shotgun (WGS) entry which is preliminary data.</text>
</comment>
<organism evidence="7 8">
    <name type="scientific">Roseococcus pinisoli</name>
    <dbReference type="NCBI Taxonomy" id="2835040"/>
    <lineage>
        <taxon>Bacteria</taxon>
        <taxon>Pseudomonadati</taxon>
        <taxon>Pseudomonadota</taxon>
        <taxon>Alphaproteobacteria</taxon>
        <taxon>Acetobacterales</taxon>
        <taxon>Roseomonadaceae</taxon>
        <taxon>Roseococcus</taxon>
    </lineage>
</organism>
<evidence type="ECO:0000313" key="7">
    <source>
        <dbReference type="EMBL" id="MBS7810681.1"/>
    </source>
</evidence>
<protein>
    <recommendedName>
        <fullName evidence="2">DNA-3-methyladenine glycosylase II</fullName>
        <ecNumber evidence="2">3.2.2.21</ecNumber>
    </recommendedName>
</protein>
<sequence>MADWQTAERRLLRDKTLRPLIQRVGPCTMEVLPREPYEALVQAIAHQQVHARAAEAILGRFAALYPHDSFPPPRFVLDLPPEALRGCGFSGSKVAAIRDIAEKTVGGLVPSLEEAAAIDDETLIRRLVAIRGVGQWTVEMMLMFTLGRTDILPVDDFGVRDGWKLLTGAETQLKPKELAAIGEAWKPWRSVAAWYLWRASDEGKKRKAAEAATEPRPAAKRVRRPTA</sequence>
<feature type="region of interest" description="Disordered" evidence="5">
    <location>
        <begin position="203"/>
        <end position="227"/>
    </location>
</feature>
<accession>A0ABS5QAE3</accession>
<dbReference type="RefSeq" id="WP_213669287.1">
    <property type="nucleotide sequence ID" value="NZ_JAHCDA010000001.1"/>
</dbReference>
<evidence type="ECO:0000259" key="6">
    <source>
        <dbReference type="SMART" id="SM00478"/>
    </source>
</evidence>
<dbReference type="EMBL" id="JAHCDA010000001">
    <property type="protein sequence ID" value="MBS7810681.1"/>
    <property type="molecule type" value="Genomic_DNA"/>
</dbReference>
<evidence type="ECO:0000313" key="8">
    <source>
        <dbReference type="Proteomes" id="UP000766336"/>
    </source>
</evidence>
<comment type="catalytic activity">
    <reaction evidence="1">
        <text>Hydrolysis of alkylated DNA, releasing 3-methyladenine, 3-methylguanine, 7-methylguanine and 7-methyladenine.</text>
        <dbReference type="EC" id="3.2.2.21"/>
    </reaction>
</comment>
<dbReference type="Gene3D" id="1.10.340.30">
    <property type="entry name" value="Hypothetical protein, domain 2"/>
    <property type="match status" value="1"/>
</dbReference>
<dbReference type="SMART" id="SM00478">
    <property type="entry name" value="ENDO3c"/>
    <property type="match status" value="1"/>
</dbReference>
<dbReference type="EC" id="3.2.2.21" evidence="2"/>
<evidence type="ECO:0000256" key="2">
    <source>
        <dbReference type="ARBA" id="ARBA00012000"/>
    </source>
</evidence>
<gene>
    <name evidence="7" type="ORF">KHU32_07015</name>
</gene>
<evidence type="ECO:0000256" key="3">
    <source>
        <dbReference type="ARBA" id="ARBA00022763"/>
    </source>
</evidence>
<reference evidence="7 8" key="1">
    <citation type="submission" date="2021-05" db="EMBL/GenBank/DDBJ databases">
        <title>Roseococcus sp. XZZS9, whole genome shotgun sequencing project.</title>
        <authorList>
            <person name="Zhao G."/>
            <person name="Shen L."/>
        </authorList>
    </citation>
    <scope>NUCLEOTIDE SEQUENCE [LARGE SCALE GENOMIC DNA]</scope>
    <source>
        <strain evidence="7 8">XZZS9</strain>
    </source>
</reference>